<evidence type="ECO:0000313" key="3">
    <source>
        <dbReference type="Proteomes" id="UP000033580"/>
    </source>
</evidence>
<sequence>MPSISSSKFIKQVLNKINISEGEKLSIIHDPDIIGFKLKISWVVCR</sequence>
<organism evidence="1 3">
    <name type="scientific">Orientia tsutsugamushi str. UT144</name>
    <dbReference type="NCBI Taxonomy" id="1441384"/>
    <lineage>
        <taxon>Bacteria</taxon>
        <taxon>Pseudomonadati</taxon>
        <taxon>Pseudomonadota</taxon>
        <taxon>Alphaproteobacteria</taxon>
        <taxon>Rickettsiales</taxon>
        <taxon>Rickettsiaceae</taxon>
        <taxon>Rickettsieae</taxon>
        <taxon>Orientia</taxon>
    </lineage>
</organism>
<protein>
    <submittedName>
        <fullName evidence="1">Putative integrase domain protein</fullName>
    </submittedName>
</protein>
<dbReference type="Proteomes" id="UP000033580">
    <property type="component" value="Unassembled WGS sequence"/>
</dbReference>
<dbReference type="EMBL" id="LAOR01000050">
    <property type="protein sequence ID" value="KJW07113.1"/>
    <property type="molecule type" value="Genomic_DNA"/>
</dbReference>
<name>A0A0F3RN09_ORITS</name>
<accession>A0A0F3RN09</accession>
<gene>
    <name evidence="2" type="ORF">OTUT144_0834</name>
    <name evidence="1" type="ORF">OTUT144_1367</name>
</gene>
<reference evidence="1 3" key="1">
    <citation type="submission" date="2015-01" db="EMBL/GenBank/DDBJ databases">
        <title>Genome Sequencing of Rickettsiales.</title>
        <authorList>
            <person name="Daugherty S.C."/>
            <person name="Su Q."/>
            <person name="Abolude K."/>
            <person name="Beier-Sexton M."/>
            <person name="Carlyon J.A."/>
            <person name="Carter R."/>
            <person name="Day N.P."/>
            <person name="Dumler S.J."/>
            <person name="Dyachenko V."/>
            <person name="Godinez A."/>
            <person name="Kurtti T.J."/>
            <person name="Lichay M."/>
            <person name="Mullins K.E."/>
            <person name="Ott S."/>
            <person name="Pappas-Brown V."/>
            <person name="Paris D.H."/>
            <person name="Patel P."/>
            <person name="Richards A.L."/>
            <person name="Sadzewicz L."/>
            <person name="Sears K."/>
            <person name="Seidman D."/>
            <person name="Sengamalay N."/>
            <person name="Stenos J."/>
            <person name="Tallon L.J."/>
            <person name="Vincent G."/>
            <person name="Fraser C.M."/>
            <person name="Munderloh U."/>
            <person name="Dunning-Hotopp J.C."/>
        </authorList>
    </citation>
    <scope>NUCLEOTIDE SEQUENCE [LARGE SCALE GENOMIC DNA]</scope>
    <source>
        <strain evidence="1 3">UT144</strain>
    </source>
</reference>
<dbReference type="EMBL" id="LAOR01000105">
    <property type="protein sequence ID" value="KJW06599.1"/>
    <property type="molecule type" value="Genomic_DNA"/>
</dbReference>
<dbReference type="AlphaFoldDB" id="A0A0F3RN09"/>
<proteinExistence type="predicted"/>
<dbReference type="PATRIC" id="fig|1441384.3.peg.1799"/>
<evidence type="ECO:0000313" key="1">
    <source>
        <dbReference type="EMBL" id="KJW06599.1"/>
    </source>
</evidence>
<comment type="caution">
    <text evidence="1">The sequence shown here is derived from an EMBL/GenBank/DDBJ whole genome shotgun (WGS) entry which is preliminary data.</text>
</comment>
<evidence type="ECO:0000313" key="2">
    <source>
        <dbReference type="EMBL" id="KJW07113.1"/>
    </source>
</evidence>